<proteinExistence type="predicted"/>
<dbReference type="FunFam" id="3.30.160.60:FF:000502">
    <property type="entry name" value="Zinc finger protein 710"/>
    <property type="match status" value="1"/>
</dbReference>
<dbReference type="PROSITE" id="PS50157">
    <property type="entry name" value="ZINC_FINGER_C2H2_2"/>
    <property type="match status" value="1"/>
</dbReference>
<dbReference type="Ensembl" id="ENSMCST00000019406.1">
    <property type="protein sequence ID" value="ENSMCSP00000018932.1"/>
    <property type="gene ID" value="ENSMCSG00000013287.1"/>
</dbReference>
<keyword evidence="3 5" id="KW-0863">Zinc-finger</keyword>
<dbReference type="GO" id="GO:0008270">
    <property type="term" value="F:zinc ion binding"/>
    <property type="evidence" value="ECO:0007669"/>
    <property type="project" value="UniProtKB-KW"/>
</dbReference>
<dbReference type="InterPro" id="IPR050752">
    <property type="entry name" value="C2H2-ZF_domain"/>
</dbReference>
<evidence type="ECO:0000256" key="5">
    <source>
        <dbReference type="PROSITE-ProRule" id="PRU00042"/>
    </source>
</evidence>
<evidence type="ECO:0000256" key="4">
    <source>
        <dbReference type="ARBA" id="ARBA00022833"/>
    </source>
</evidence>
<evidence type="ECO:0000256" key="2">
    <source>
        <dbReference type="ARBA" id="ARBA00022737"/>
    </source>
</evidence>
<keyword evidence="1" id="KW-0479">Metal-binding</keyword>
<protein>
    <recommendedName>
        <fullName evidence="7">C2H2-type domain-containing protein</fullName>
    </recommendedName>
</protein>
<evidence type="ECO:0000256" key="3">
    <source>
        <dbReference type="ARBA" id="ARBA00022771"/>
    </source>
</evidence>
<dbReference type="PANTHER" id="PTHR24384">
    <property type="entry name" value="FINGER PUTATIVE TRANSCRIPTION FACTOR FAMILY-RELATED"/>
    <property type="match status" value="1"/>
</dbReference>
<keyword evidence="2" id="KW-0677">Repeat</keyword>
<dbReference type="PANTHER" id="PTHR24384:SF115">
    <property type="entry name" value="ZINC FINGER PROTEIN 675"/>
    <property type="match status" value="1"/>
</dbReference>
<feature type="compositionally biased region" description="Basic and acidic residues" evidence="6">
    <location>
        <begin position="36"/>
        <end position="50"/>
    </location>
</feature>
<keyword evidence="9" id="KW-1185">Reference proteome</keyword>
<dbReference type="GO" id="GO:0000981">
    <property type="term" value="F:DNA-binding transcription factor activity, RNA polymerase II-specific"/>
    <property type="evidence" value="ECO:0007669"/>
    <property type="project" value="TreeGrafter"/>
</dbReference>
<feature type="domain" description="C2H2-type" evidence="7">
    <location>
        <begin position="134"/>
        <end position="161"/>
    </location>
</feature>
<reference evidence="8" key="1">
    <citation type="submission" date="2025-08" db="UniProtKB">
        <authorList>
            <consortium name="Ensembl"/>
        </authorList>
    </citation>
    <scope>IDENTIFICATION</scope>
</reference>
<reference evidence="8" key="2">
    <citation type="submission" date="2025-09" db="UniProtKB">
        <authorList>
            <consortium name="Ensembl"/>
        </authorList>
    </citation>
    <scope>IDENTIFICATION</scope>
</reference>
<dbReference type="Proteomes" id="UP000694560">
    <property type="component" value="Unplaced"/>
</dbReference>
<accession>A0A8C5UA24</accession>
<dbReference type="SUPFAM" id="SSF57667">
    <property type="entry name" value="beta-beta-alpha zinc fingers"/>
    <property type="match status" value="1"/>
</dbReference>
<feature type="region of interest" description="Disordered" evidence="6">
    <location>
        <begin position="36"/>
        <end position="99"/>
    </location>
</feature>
<evidence type="ECO:0000313" key="8">
    <source>
        <dbReference type="Ensembl" id="ENSMCSP00000018932.1"/>
    </source>
</evidence>
<dbReference type="Gene3D" id="3.30.160.60">
    <property type="entry name" value="Classic Zinc Finger"/>
    <property type="match status" value="1"/>
</dbReference>
<feature type="compositionally biased region" description="Basic and acidic residues" evidence="6">
    <location>
        <begin position="67"/>
        <end position="91"/>
    </location>
</feature>
<dbReference type="AlphaFoldDB" id="A0A8C5UA24"/>
<organism evidence="8 9">
    <name type="scientific">Malurus cyaneus samueli</name>
    <dbReference type="NCBI Taxonomy" id="2593467"/>
    <lineage>
        <taxon>Eukaryota</taxon>
        <taxon>Metazoa</taxon>
        <taxon>Chordata</taxon>
        <taxon>Craniata</taxon>
        <taxon>Vertebrata</taxon>
        <taxon>Euteleostomi</taxon>
        <taxon>Archelosauria</taxon>
        <taxon>Archosauria</taxon>
        <taxon>Dinosauria</taxon>
        <taxon>Saurischia</taxon>
        <taxon>Theropoda</taxon>
        <taxon>Coelurosauria</taxon>
        <taxon>Aves</taxon>
        <taxon>Neognathae</taxon>
        <taxon>Neoaves</taxon>
        <taxon>Telluraves</taxon>
        <taxon>Australaves</taxon>
        <taxon>Passeriformes</taxon>
        <taxon>Meliphagoidea</taxon>
        <taxon>Maluridae</taxon>
        <taxon>Malurus</taxon>
    </lineage>
</organism>
<keyword evidence="4" id="KW-0862">Zinc</keyword>
<dbReference type="GO" id="GO:0000978">
    <property type="term" value="F:RNA polymerase II cis-regulatory region sequence-specific DNA binding"/>
    <property type="evidence" value="ECO:0007669"/>
    <property type="project" value="TreeGrafter"/>
</dbReference>
<evidence type="ECO:0000259" key="7">
    <source>
        <dbReference type="PROSITE" id="PS50157"/>
    </source>
</evidence>
<evidence type="ECO:0000256" key="6">
    <source>
        <dbReference type="SAM" id="MobiDB-lite"/>
    </source>
</evidence>
<dbReference type="InterPro" id="IPR013087">
    <property type="entry name" value="Znf_C2H2_type"/>
</dbReference>
<dbReference type="PROSITE" id="PS00028">
    <property type="entry name" value="ZINC_FINGER_C2H2_1"/>
    <property type="match status" value="1"/>
</dbReference>
<dbReference type="InterPro" id="IPR036236">
    <property type="entry name" value="Znf_C2H2_sf"/>
</dbReference>
<dbReference type="OrthoDB" id="40579at2759"/>
<sequence length="211" mass="23929">MCVLFSREDCQETCDPPGNSAAPSGKQELPAELQCRDKETCATHSHKQDENPAGEFAPSSTNLDLQSEDRDLDHRSSERKPRMITKLRADNKSPTLRGVFGEEPVPLEALQHSVECPDQACPENTKSQEDFKPYACPTCGKGFDKPNLLSKHKVIHREDKPYKCQEFGQEKHPMVRALPSSSWQGMLHHRELWNMDWKRLLGGDGFKTAWL</sequence>
<evidence type="ECO:0000313" key="9">
    <source>
        <dbReference type="Proteomes" id="UP000694560"/>
    </source>
</evidence>
<evidence type="ECO:0000256" key="1">
    <source>
        <dbReference type="ARBA" id="ARBA00022723"/>
    </source>
</evidence>
<name>A0A8C5UA24_9PASS</name>